<feature type="signal peptide" evidence="2">
    <location>
        <begin position="1"/>
        <end position="18"/>
    </location>
</feature>
<evidence type="ECO:0000313" key="5">
    <source>
        <dbReference type="EMBL" id="CAF0725961.1"/>
    </source>
</evidence>
<dbReference type="EMBL" id="CAJNOC010000198">
    <property type="protein sequence ID" value="CAF0725961.1"/>
    <property type="molecule type" value="Genomic_DNA"/>
</dbReference>
<dbReference type="AlphaFoldDB" id="A0A813MQD4"/>
<dbReference type="Pfam" id="PF00112">
    <property type="entry name" value="Peptidase_C1"/>
    <property type="match status" value="1"/>
</dbReference>
<dbReference type="SMART" id="SM00645">
    <property type="entry name" value="Pept_C1"/>
    <property type="match status" value="1"/>
</dbReference>
<comment type="similarity">
    <text evidence="1">Belongs to the peptidase C1 family.</text>
</comment>
<feature type="domain" description="Cathepsin propeptide inhibitor" evidence="4">
    <location>
        <begin position="27"/>
        <end position="83"/>
    </location>
</feature>
<evidence type="ECO:0000259" key="4">
    <source>
        <dbReference type="SMART" id="SM00848"/>
    </source>
</evidence>
<dbReference type="InterPro" id="IPR013128">
    <property type="entry name" value="Peptidase_C1A"/>
</dbReference>
<dbReference type="Proteomes" id="UP000663879">
    <property type="component" value="Unassembled WGS sequence"/>
</dbReference>
<dbReference type="SMART" id="SM00848">
    <property type="entry name" value="Inhibitor_I29"/>
    <property type="match status" value="1"/>
</dbReference>
<dbReference type="OrthoDB" id="190265at2759"/>
<sequence length="233" mass="26513">MNILFLIALIFIINQIKSEDNILDKEWNNFKKQFNKIYISLEEELQKQEVWKNNLDYIKNFNSMNFGFKLRMNEFGDYTNREFRKKYLSGETESLPLISVSDIKPVCSRNGTKIQLSIVTSVKDQGDCGSFLGFAAIALNGPISVAIDGGPASFQFYGSDIYYDIACRSNDENLNHAVTAVGYGYTNLDGYKREYYIIKNTWGEKWGDSGHVLISKNRTNNCDKANSAVNPIV</sequence>
<dbReference type="PROSITE" id="PS00639">
    <property type="entry name" value="THIOL_PROTEASE_HIS"/>
    <property type="match status" value="1"/>
</dbReference>
<dbReference type="PANTHER" id="PTHR12411">
    <property type="entry name" value="CYSTEINE PROTEASE FAMILY C1-RELATED"/>
    <property type="match status" value="1"/>
</dbReference>
<dbReference type="GO" id="GO:0006508">
    <property type="term" value="P:proteolysis"/>
    <property type="evidence" value="ECO:0007669"/>
    <property type="project" value="InterPro"/>
</dbReference>
<keyword evidence="2" id="KW-0732">Signal</keyword>
<protein>
    <submittedName>
        <fullName evidence="5">Uncharacterized protein</fullName>
    </submittedName>
</protein>
<dbReference type="InterPro" id="IPR000668">
    <property type="entry name" value="Peptidase_C1A_C"/>
</dbReference>
<accession>A0A813MQD4</accession>
<dbReference type="GO" id="GO:0008234">
    <property type="term" value="F:cysteine-type peptidase activity"/>
    <property type="evidence" value="ECO:0007669"/>
    <property type="project" value="InterPro"/>
</dbReference>
<proteinExistence type="inferred from homology"/>
<dbReference type="Gene3D" id="3.90.70.10">
    <property type="entry name" value="Cysteine proteinases"/>
    <property type="match status" value="2"/>
</dbReference>
<dbReference type="InterPro" id="IPR013201">
    <property type="entry name" value="Prot_inhib_I29"/>
</dbReference>
<evidence type="ECO:0000256" key="2">
    <source>
        <dbReference type="SAM" id="SignalP"/>
    </source>
</evidence>
<evidence type="ECO:0000313" key="6">
    <source>
        <dbReference type="Proteomes" id="UP000663879"/>
    </source>
</evidence>
<evidence type="ECO:0000259" key="3">
    <source>
        <dbReference type="SMART" id="SM00645"/>
    </source>
</evidence>
<reference evidence="5" key="1">
    <citation type="submission" date="2021-02" db="EMBL/GenBank/DDBJ databases">
        <authorList>
            <person name="Nowell W R."/>
        </authorList>
    </citation>
    <scope>NUCLEOTIDE SEQUENCE</scope>
    <source>
        <strain evidence="5">Ploen Becks lab</strain>
    </source>
</reference>
<dbReference type="Pfam" id="PF08246">
    <property type="entry name" value="Inhibitor_I29"/>
    <property type="match status" value="1"/>
</dbReference>
<dbReference type="InterPro" id="IPR025660">
    <property type="entry name" value="Pept_his_AS"/>
</dbReference>
<evidence type="ECO:0000256" key="1">
    <source>
        <dbReference type="ARBA" id="ARBA00008455"/>
    </source>
</evidence>
<gene>
    <name evidence="5" type="ORF">OXX778_LOCUS2512</name>
</gene>
<comment type="caution">
    <text evidence="5">The sequence shown here is derived from an EMBL/GenBank/DDBJ whole genome shotgun (WGS) entry which is preliminary data.</text>
</comment>
<dbReference type="SUPFAM" id="SSF54001">
    <property type="entry name" value="Cysteine proteinases"/>
    <property type="match status" value="1"/>
</dbReference>
<feature type="chain" id="PRO_5032494664" evidence="2">
    <location>
        <begin position="19"/>
        <end position="233"/>
    </location>
</feature>
<dbReference type="InterPro" id="IPR038765">
    <property type="entry name" value="Papain-like_cys_pep_sf"/>
</dbReference>
<organism evidence="5 6">
    <name type="scientific">Brachionus calyciflorus</name>
    <dbReference type="NCBI Taxonomy" id="104777"/>
    <lineage>
        <taxon>Eukaryota</taxon>
        <taxon>Metazoa</taxon>
        <taxon>Spiralia</taxon>
        <taxon>Gnathifera</taxon>
        <taxon>Rotifera</taxon>
        <taxon>Eurotatoria</taxon>
        <taxon>Monogononta</taxon>
        <taxon>Pseudotrocha</taxon>
        <taxon>Ploima</taxon>
        <taxon>Brachionidae</taxon>
        <taxon>Brachionus</taxon>
    </lineage>
</organism>
<feature type="domain" description="Peptidase C1A papain C-terminal" evidence="3">
    <location>
        <begin position="41"/>
        <end position="232"/>
    </location>
</feature>
<keyword evidence="6" id="KW-1185">Reference proteome</keyword>
<name>A0A813MQD4_9BILA</name>